<evidence type="ECO:0000256" key="10">
    <source>
        <dbReference type="ARBA" id="ARBA00044881"/>
    </source>
</evidence>
<feature type="transmembrane region" description="Helical" evidence="26">
    <location>
        <begin position="163"/>
        <end position="183"/>
    </location>
</feature>
<keyword evidence="3" id="KW-0813">Transport</keyword>
<evidence type="ECO:0000256" key="5">
    <source>
        <dbReference type="ARBA" id="ARBA00022989"/>
    </source>
</evidence>
<comment type="catalytic activity">
    <reaction evidence="11">
        <text>L-alpha-aminoacyl-L-histidine(out) = L-alpha-aminoacyl-L-histidine(in)</text>
        <dbReference type="Rhea" id="RHEA:79375"/>
        <dbReference type="ChEBI" id="CHEBI:229967"/>
    </reaction>
</comment>
<evidence type="ECO:0000256" key="19">
    <source>
        <dbReference type="ARBA" id="ARBA00044919"/>
    </source>
</evidence>
<evidence type="ECO:0000256" key="22">
    <source>
        <dbReference type="ARBA" id="ARBA00045018"/>
    </source>
</evidence>
<evidence type="ECO:0000313" key="27">
    <source>
        <dbReference type="EMBL" id="ELR17694.1"/>
    </source>
</evidence>
<comment type="function">
    <text evidence="23">Lysosomal dipeptide uniporter that selectively exports lysine, arginine or histidine-containing dipeptides with a net positive charge from the lysosome lumen into the cytosol. Could play a role in a specific type of protein O-glycosylation indirectly regulating macrophages migration and tissue invasion. Also essential for liver homeostasis.</text>
</comment>
<feature type="transmembrane region" description="Helical" evidence="26">
    <location>
        <begin position="268"/>
        <end position="287"/>
    </location>
</feature>
<dbReference type="Gene3D" id="1.20.1250.20">
    <property type="entry name" value="MFS general substrate transporter like domains"/>
    <property type="match status" value="2"/>
</dbReference>
<protein>
    <recommendedName>
        <fullName evidence="21">Lysosomal dipeptide transporter MFSD1</fullName>
    </recommendedName>
    <alternativeName>
        <fullName evidence="22">Major facilitator superfamily domain-containing protein 1</fullName>
    </alternativeName>
</protein>
<sequence length="436" mass="47065">MPWTTSLLKGFVMFLAVNPFFAIFFTYDVIGALGSELEEEMGLQAEEIGWLYSAYSIFTPVMVFLSGLLIDKIGAKKTAMLMSSIMVGGTAVLTYGGYRREFLTMAGGRLAAGFGESLLVAMQAIIRQRNALTNTMQCQNFVEAWWLNMAFAMSNVWGQLGNASVFFLLPFISKGGLTLAVSVSSSVEGSKMRLSDIKEFPASFWCLSLINCLSTCSIFVSMSFGPLFLIETAGYSASMAGTIIALMNVTVLLAPIAGWILDAIGQRVWIWIGCCALMAASFAVLALDKMDPVFWLMLIGVSFAVLNSSVNAAISLVVSPRVFGTAYGICGVMFNLSLLIFPSLIGAIRNALGSFTVPMLVFAGINLLGVLVAVALFFFNRACNDNILNLTAHQIDQLTSVRRVADDADADDVYKPTPGSSDTATLWPTETTPLTR</sequence>
<dbReference type="InterPro" id="IPR036259">
    <property type="entry name" value="MFS_trans_sf"/>
</dbReference>
<evidence type="ECO:0000256" key="11">
    <source>
        <dbReference type="ARBA" id="ARBA00044884"/>
    </source>
</evidence>
<feature type="transmembrane region" description="Helical" evidence="26">
    <location>
        <begin position="235"/>
        <end position="261"/>
    </location>
</feature>
<comment type="similarity">
    <text evidence="2">Belongs to the major facilitator superfamily.</text>
</comment>
<dbReference type="Pfam" id="PF07690">
    <property type="entry name" value="MFS_1"/>
    <property type="match status" value="2"/>
</dbReference>
<comment type="subcellular location">
    <subcellularLocation>
        <location evidence="1">Lysosome membrane</location>
        <topology evidence="1">Multi-pass membrane protein</topology>
    </subcellularLocation>
</comment>
<feature type="region of interest" description="Disordered" evidence="25">
    <location>
        <begin position="410"/>
        <end position="436"/>
    </location>
</feature>
<comment type="catalytic activity">
    <reaction evidence="18">
        <text>L-histidyl-L-alpha-amino acid(out) = L-histidyl-L-alpha-amino acid(in)</text>
        <dbReference type="Rhea" id="RHEA:79379"/>
        <dbReference type="ChEBI" id="CHEBI:229964"/>
    </reaction>
</comment>
<evidence type="ECO:0000256" key="13">
    <source>
        <dbReference type="ARBA" id="ARBA00044893"/>
    </source>
</evidence>
<feature type="transmembrane region" description="Helical" evidence="26">
    <location>
        <begin position="79"/>
        <end position="98"/>
    </location>
</feature>
<proteinExistence type="inferred from homology"/>
<feature type="transmembrane region" description="Helical" evidence="26">
    <location>
        <begin position="204"/>
        <end position="229"/>
    </location>
</feature>
<comment type="catalytic activity">
    <reaction evidence="13">
        <text>L-alpha-aminoacyl-L-lysine(out) = L-alpha-aminoacyl-L-lysine(in)</text>
        <dbReference type="Rhea" id="RHEA:79383"/>
        <dbReference type="ChEBI" id="CHEBI:229966"/>
    </reaction>
</comment>
<comment type="catalytic activity">
    <reaction evidence="8">
        <text>L-lysyl-L-alanine(out) = L-lysyl-L-alanine(in)</text>
        <dbReference type="Rhea" id="RHEA:79399"/>
        <dbReference type="ChEBI" id="CHEBI:229954"/>
    </reaction>
</comment>
<evidence type="ECO:0000256" key="2">
    <source>
        <dbReference type="ARBA" id="ARBA00008335"/>
    </source>
</evidence>
<evidence type="ECO:0000256" key="12">
    <source>
        <dbReference type="ARBA" id="ARBA00044891"/>
    </source>
</evidence>
<evidence type="ECO:0000256" key="18">
    <source>
        <dbReference type="ARBA" id="ARBA00044912"/>
    </source>
</evidence>
<evidence type="ECO:0000256" key="8">
    <source>
        <dbReference type="ARBA" id="ARBA00044876"/>
    </source>
</evidence>
<dbReference type="GO" id="GO:0022857">
    <property type="term" value="F:transmembrane transporter activity"/>
    <property type="evidence" value="ECO:0007669"/>
    <property type="project" value="InterPro"/>
</dbReference>
<dbReference type="PANTHER" id="PTHR23512:SF3">
    <property type="entry name" value="MAJOR FACILITATOR SUPERFAMILY DOMAIN-CONTAINING PROTEIN 1"/>
    <property type="match status" value="1"/>
</dbReference>
<dbReference type="OMA" id="QQDINYL"/>
<organism evidence="27 28">
    <name type="scientific">Acanthamoeba castellanii (strain ATCC 30010 / Neff)</name>
    <dbReference type="NCBI Taxonomy" id="1257118"/>
    <lineage>
        <taxon>Eukaryota</taxon>
        <taxon>Amoebozoa</taxon>
        <taxon>Discosea</taxon>
        <taxon>Longamoebia</taxon>
        <taxon>Centramoebida</taxon>
        <taxon>Acanthamoebidae</taxon>
        <taxon>Acanthamoeba</taxon>
    </lineage>
</organism>
<keyword evidence="4 26" id="KW-0812">Transmembrane</keyword>
<comment type="catalytic activity">
    <reaction evidence="20">
        <text>L-lysyl-glycine(out) = L-lysyl-glycine(in)</text>
        <dbReference type="Rhea" id="RHEA:79407"/>
        <dbReference type="ChEBI" id="CHEBI:191202"/>
    </reaction>
</comment>
<feature type="transmembrane region" description="Helical" evidence="26">
    <location>
        <begin position="12"/>
        <end position="30"/>
    </location>
</feature>
<feature type="transmembrane region" description="Helical" evidence="26">
    <location>
        <begin position="326"/>
        <end position="348"/>
    </location>
</feature>
<comment type="subunit">
    <text evidence="24">Homodimer. Interacts with lysosomal protein GLMP (via lumenal domain); the interaction starts while both proteins are still in the endoplasmic reticulum and is required for stabilization of MFSD1 in lysosomes but has no direct effect on its targeting to lysosomes or transporter activity.</text>
</comment>
<comment type="catalytic activity">
    <reaction evidence="16">
        <text>L-lysyl-L-lysine(out) = L-lysyl-L-lysine(in)</text>
        <dbReference type="Rhea" id="RHEA:79403"/>
        <dbReference type="ChEBI" id="CHEBI:229956"/>
    </reaction>
</comment>
<dbReference type="AlphaFoldDB" id="L8GWU0"/>
<dbReference type="VEuPathDB" id="AmoebaDB:ACA1_064810"/>
<evidence type="ECO:0000256" key="16">
    <source>
        <dbReference type="ARBA" id="ARBA00044900"/>
    </source>
</evidence>
<feature type="transmembrane region" description="Helical" evidence="26">
    <location>
        <begin position="360"/>
        <end position="379"/>
    </location>
</feature>
<comment type="catalytic activity">
    <reaction evidence="17">
        <text>L-arginyl-glycine(out) = L-arginyl-glycine(in)</text>
        <dbReference type="Rhea" id="RHEA:79391"/>
        <dbReference type="ChEBI" id="CHEBI:229955"/>
    </reaction>
</comment>
<evidence type="ECO:0000256" key="9">
    <source>
        <dbReference type="ARBA" id="ARBA00044878"/>
    </source>
</evidence>
<gene>
    <name evidence="27" type="ORF">ACA1_064810</name>
</gene>
<comment type="catalytic activity">
    <reaction evidence="12">
        <text>L-lysyl-L-alpha-amino acid(out) = L-lysyl-L-alpha-amino acid(in)</text>
        <dbReference type="Rhea" id="RHEA:79387"/>
        <dbReference type="ChEBI" id="CHEBI:229965"/>
    </reaction>
</comment>
<evidence type="ECO:0000256" key="15">
    <source>
        <dbReference type="ARBA" id="ARBA00044899"/>
    </source>
</evidence>
<evidence type="ECO:0000256" key="25">
    <source>
        <dbReference type="SAM" id="MobiDB-lite"/>
    </source>
</evidence>
<dbReference type="InterPro" id="IPR011701">
    <property type="entry name" value="MFS"/>
</dbReference>
<evidence type="ECO:0000256" key="17">
    <source>
        <dbReference type="ARBA" id="ARBA00044903"/>
    </source>
</evidence>
<dbReference type="RefSeq" id="XP_004339707.1">
    <property type="nucleotide sequence ID" value="XM_004339659.1"/>
</dbReference>
<dbReference type="EMBL" id="KB007974">
    <property type="protein sequence ID" value="ELR17694.1"/>
    <property type="molecule type" value="Genomic_DNA"/>
</dbReference>
<evidence type="ECO:0000256" key="26">
    <source>
        <dbReference type="SAM" id="Phobius"/>
    </source>
</evidence>
<comment type="catalytic activity">
    <reaction evidence="15">
        <text>L-arginyl-L-alpha-amino acid(out) = L-arginyl-L-alpha-amino acid(in)</text>
        <dbReference type="Rhea" id="RHEA:79371"/>
        <dbReference type="ChEBI" id="CHEBI:84315"/>
    </reaction>
</comment>
<keyword evidence="6 26" id="KW-0472">Membrane</keyword>
<evidence type="ECO:0000256" key="3">
    <source>
        <dbReference type="ARBA" id="ARBA00022448"/>
    </source>
</evidence>
<dbReference type="OrthoDB" id="424834at2759"/>
<evidence type="ECO:0000256" key="14">
    <source>
        <dbReference type="ARBA" id="ARBA00044898"/>
    </source>
</evidence>
<dbReference type="Proteomes" id="UP000011083">
    <property type="component" value="Unassembled WGS sequence"/>
</dbReference>
<dbReference type="PANTHER" id="PTHR23512">
    <property type="entry name" value="MAJOR FACILITATOR SUPERFAMILY DOMAIN-CONTAINING PROTEIN 1"/>
    <property type="match status" value="1"/>
</dbReference>
<keyword evidence="5 26" id="KW-1133">Transmembrane helix</keyword>
<comment type="catalytic activity">
    <reaction evidence="10">
        <text>L-alpha-aminoacyl-L-arginine(out) = L-alpha-aminoacyl-L-arginine(in)</text>
        <dbReference type="Rhea" id="RHEA:79367"/>
        <dbReference type="ChEBI" id="CHEBI:229968"/>
    </reaction>
</comment>
<keyword evidence="7" id="KW-0458">Lysosome</keyword>
<comment type="catalytic activity">
    <reaction evidence="19">
        <text>L-alanyl-L-lysine(out) = L-alanyl-L-lysine(in)</text>
        <dbReference type="Rhea" id="RHEA:79415"/>
        <dbReference type="ChEBI" id="CHEBI:192470"/>
    </reaction>
</comment>
<dbReference type="InterPro" id="IPR052187">
    <property type="entry name" value="MFSD1"/>
</dbReference>
<evidence type="ECO:0000256" key="21">
    <source>
        <dbReference type="ARBA" id="ARBA00044985"/>
    </source>
</evidence>
<evidence type="ECO:0000256" key="7">
    <source>
        <dbReference type="ARBA" id="ARBA00023228"/>
    </source>
</evidence>
<evidence type="ECO:0000313" key="28">
    <source>
        <dbReference type="Proteomes" id="UP000011083"/>
    </source>
</evidence>
<comment type="catalytic activity">
    <reaction evidence="9">
        <text>L-histidyl-glycine(out) = L-histidyl-glycine(in)</text>
        <dbReference type="Rhea" id="RHEA:79395"/>
        <dbReference type="ChEBI" id="CHEBI:229957"/>
    </reaction>
</comment>
<evidence type="ECO:0000256" key="24">
    <source>
        <dbReference type="ARBA" id="ARBA00046376"/>
    </source>
</evidence>
<accession>L8GWU0</accession>
<reference evidence="27 28" key="1">
    <citation type="journal article" date="2013" name="Genome Biol.">
        <title>Genome of Acanthamoeba castellanii highlights extensive lateral gene transfer and early evolution of tyrosine kinase signaling.</title>
        <authorList>
            <person name="Clarke M."/>
            <person name="Lohan A.J."/>
            <person name="Liu B."/>
            <person name="Lagkouvardos I."/>
            <person name="Roy S."/>
            <person name="Zafar N."/>
            <person name="Bertelli C."/>
            <person name="Schilde C."/>
            <person name="Kianianmomeni A."/>
            <person name="Burglin T.R."/>
            <person name="Frech C."/>
            <person name="Turcotte B."/>
            <person name="Kopec K.O."/>
            <person name="Synnott J.M."/>
            <person name="Choo C."/>
            <person name="Paponov I."/>
            <person name="Finkler A."/>
            <person name="Soon Heng Tan C."/>
            <person name="Hutchins A.P."/>
            <person name="Weinmeier T."/>
            <person name="Rattei T."/>
            <person name="Chu J.S."/>
            <person name="Gimenez G."/>
            <person name="Irimia M."/>
            <person name="Rigden D.J."/>
            <person name="Fitzpatrick D.A."/>
            <person name="Lorenzo-Morales J."/>
            <person name="Bateman A."/>
            <person name="Chiu C.H."/>
            <person name="Tang P."/>
            <person name="Hegemann P."/>
            <person name="Fromm H."/>
            <person name="Raoult D."/>
            <person name="Greub G."/>
            <person name="Miranda-Saavedra D."/>
            <person name="Chen N."/>
            <person name="Nash P."/>
            <person name="Ginger M.L."/>
            <person name="Horn M."/>
            <person name="Schaap P."/>
            <person name="Caler L."/>
            <person name="Loftus B."/>
        </authorList>
    </citation>
    <scope>NUCLEOTIDE SEQUENCE [LARGE SCALE GENOMIC DNA]</scope>
    <source>
        <strain evidence="27 28">Neff</strain>
    </source>
</reference>
<dbReference type="KEGG" id="acan:ACA1_064810"/>
<dbReference type="SUPFAM" id="SSF103473">
    <property type="entry name" value="MFS general substrate transporter"/>
    <property type="match status" value="1"/>
</dbReference>
<feature type="transmembrane region" description="Helical" evidence="26">
    <location>
        <begin position="50"/>
        <end position="70"/>
    </location>
</feature>
<comment type="catalytic activity">
    <reaction evidence="14">
        <text>L-aspartyl-L-lysine(out) = L-aspartyl-L-lysine(in)</text>
        <dbReference type="Rhea" id="RHEA:79411"/>
        <dbReference type="ChEBI" id="CHEBI:229953"/>
    </reaction>
</comment>
<feature type="transmembrane region" description="Helical" evidence="26">
    <location>
        <begin position="293"/>
        <end position="314"/>
    </location>
</feature>
<evidence type="ECO:0000256" key="1">
    <source>
        <dbReference type="ARBA" id="ARBA00004155"/>
    </source>
</evidence>
<evidence type="ECO:0000256" key="6">
    <source>
        <dbReference type="ARBA" id="ARBA00023136"/>
    </source>
</evidence>
<evidence type="ECO:0000256" key="20">
    <source>
        <dbReference type="ARBA" id="ARBA00044924"/>
    </source>
</evidence>
<evidence type="ECO:0000256" key="23">
    <source>
        <dbReference type="ARBA" id="ARBA00045709"/>
    </source>
</evidence>
<name>L8GWU0_ACACF</name>
<evidence type="ECO:0000256" key="4">
    <source>
        <dbReference type="ARBA" id="ARBA00022692"/>
    </source>
</evidence>
<keyword evidence="28" id="KW-1185">Reference proteome</keyword>
<dbReference type="GeneID" id="14917776"/>
<feature type="compositionally biased region" description="Polar residues" evidence="25">
    <location>
        <begin position="418"/>
        <end position="436"/>
    </location>
</feature>